<dbReference type="EMBL" id="VUNG01000040">
    <property type="protein sequence ID" value="MST85510.1"/>
    <property type="molecule type" value="Genomic_DNA"/>
</dbReference>
<accession>A0A7K0KJ54</accession>
<dbReference type="RefSeq" id="WP_154535098.1">
    <property type="nucleotide sequence ID" value="NZ_VUNG01000040.1"/>
</dbReference>
<name>A0A7K0KJ54_9BACT</name>
<evidence type="ECO:0000313" key="1">
    <source>
        <dbReference type="EMBL" id="MST85510.1"/>
    </source>
</evidence>
<evidence type="ECO:0008006" key="3">
    <source>
        <dbReference type="Google" id="ProtNLM"/>
    </source>
</evidence>
<sequence>MMNMLIKNFDFTAYKDPGILEFKDVVLGEKTLPLSMVACPGKVSSIIIDPTAGHQLVMAILGLDKVKEGYITVDGEMVTYGSGAFFRQMMCYVPHFLPQADMTVAELCRQVISKYNGKHLRLEALTETWQRLSINPSIWKEKIRNIPQSSLWLVLLSLVPMRKVPIVLIEAPVIKNETVDSFISQLAQQGREVICTTQNQPLSSFQVLNLTSKSE</sequence>
<evidence type="ECO:0000313" key="2">
    <source>
        <dbReference type="Proteomes" id="UP000438914"/>
    </source>
</evidence>
<dbReference type="SUPFAM" id="SSF52540">
    <property type="entry name" value="P-loop containing nucleoside triphosphate hydrolases"/>
    <property type="match status" value="1"/>
</dbReference>
<keyword evidence="2" id="KW-1185">Reference proteome</keyword>
<gene>
    <name evidence="1" type="ORF">FYJ73_12680</name>
</gene>
<protein>
    <recommendedName>
        <fullName evidence="3">ABC transporter domain-containing protein</fullName>
    </recommendedName>
</protein>
<reference evidence="1 2" key="1">
    <citation type="submission" date="2019-08" db="EMBL/GenBank/DDBJ databases">
        <title>In-depth cultivation of the pig gut microbiome towards novel bacterial diversity and tailored functional studies.</title>
        <authorList>
            <person name="Wylensek D."/>
            <person name="Hitch T.C.A."/>
            <person name="Clavel T."/>
        </authorList>
    </citation>
    <scope>NUCLEOTIDE SEQUENCE [LARGE SCALE GENOMIC DNA]</scope>
    <source>
        <strain evidence="1 2">LKV-178-WT-2A</strain>
    </source>
</reference>
<dbReference type="InterPro" id="IPR027417">
    <property type="entry name" value="P-loop_NTPase"/>
</dbReference>
<dbReference type="Proteomes" id="UP000438914">
    <property type="component" value="Unassembled WGS sequence"/>
</dbReference>
<dbReference type="AlphaFoldDB" id="A0A7K0KJ54"/>
<proteinExistence type="predicted"/>
<organism evidence="1 2">
    <name type="scientific">Hallella mizrahii</name>
    <dbReference type="NCBI Taxonomy" id="2606637"/>
    <lineage>
        <taxon>Bacteria</taxon>
        <taxon>Pseudomonadati</taxon>
        <taxon>Bacteroidota</taxon>
        <taxon>Bacteroidia</taxon>
        <taxon>Bacteroidales</taxon>
        <taxon>Prevotellaceae</taxon>
        <taxon>Hallella</taxon>
    </lineage>
</organism>
<comment type="caution">
    <text evidence="1">The sequence shown here is derived from an EMBL/GenBank/DDBJ whole genome shotgun (WGS) entry which is preliminary data.</text>
</comment>